<dbReference type="EMBL" id="JAPEUV010000044">
    <property type="protein sequence ID" value="KAJ4336894.1"/>
    <property type="molecule type" value="Genomic_DNA"/>
</dbReference>
<gene>
    <name evidence="1" type="ORF">N0V87_005110</name>
</gene>
<accession>A0A9W8WZ55</accession>
<dbReference type="Proteomes" id="UP001140562">
    <property type="component" value="Unassembled WGS sequence"/>
</dbReference>
<organism evidence="1 2">
    <name type="scientific">Didymella glomerata</name>
    <dbReference type="NCBI Taxonomy" id="749621"/>
    <lineage>
        <taxon>Eukaryota</taxon>
        <taxon>Fungi</taxon>
        <taxon>Dikarya</taxon>
        <taxon>Ascomycota</taxon>
        <taxon>Pezizomycotina</taxon>
        <taxon>Dothideomycetes</taxon>
        <taxon>Pleosporomycetidae</taxon>
        <taxon>Pleosporales</taxon>
        <taxon>Pleosporineae</taxon>
        <taxon>Didymellaceae</taxon>
        <taxon>Didymella</taxon>
    </lineage>
</organism>
<proteinExistence type="predicted"/>
<name>A0A9W8WZ55_9PLEO</name>
<reference evidence="1" key="1">
    <citation type="submission" date="2022-10" db="EMBL/GenBank/DDBJ databases">
        <title>Tapping the CABI collections for fungal endophytes: first genome assemblies for Collariella, Neodidymelliopsis, Ascochyta clinopodiicola, Didymella pomorum, Didymosphaeria variabile, Neocosmospora piperis and Neocucurbitaria cava.</title>
        <authorList>
            <person name="Hill R."/>
        </authorList>
    </citation>
    <scope>NUCLEOTIDE SEQUENCE</scope>
    <source>
        <strain evidence="1">IMI 360193</strain>
    </source>
</reference>
<sequence length="61" mass="6922">MMRFDLPDFPSNNGQLRGIVVGTAFEEIREDQHASIDVLAWLEGQQVAVGYVLQMGWKIML</sequence>
<evidence type="ECO:0000313" key="2">
    <source>
        <dbReference type="Proteomes" id="UP001140562"/>
    </source>
</evidence>
<dbReference type="OrthoDB" id="3689969at2759"/>
<evidence type="ECO:0000313" key="1">
    <source>
        <dbReference type="EMBL" id="KAJ4336894.1"/>
    </source>
</evidence>
<keyword evidence="2" id="KW-1185">Reference proteome</keyword>
<protein>
    <submittedName>
        <fullName evidence="1">Uncharacterized protein</fullName>
    </submittedName>
</protein>
<dbReference type="AlphaFoldDB" id="A0A9W8WZ55"/>
<comment type="caution">
    <text evidence="1">The sequence shown here is derived from an EMBL/GenBank/DDBJ whole genome shotgun (WGS) entry which is preliminary data.</text>
</comment>